<gene>
    <name evidence="3" type="ORF">QJ043_07655</name>
</gene>
<dbReference type="InterPro" id="IPR050766">
    <property type="entry name" value="Bact_Lucif_Oxidored"/>
</dbReference>
<evidence type="ECO:0000313" key="3">
    <source>
        <dbReference type="EMBL" id="MDJ1129951.1"/>
    </source>
</evidence>
<organism evidence="3 4">
    <name type="scientific">Kribbibacterium absianum</name>
    <dbReference type="NCBI Taxonomy" id="3044210"/>
    <lineage>
        <taxon>Bacteria</taxon>
        <taxon>Bacillati</taxon>
        <taxon>Actinomycetota</taxon>
        <taxon>Coriobacteriia</taxon>
        <taxon>Coriobacteriales</taxon>
        <taxon>Kribbibacteriaceae</taxon>
        <taxon>Kribbibacterium</taxon>
    </lineage>
</organism>
<dbReference type="Gene3D" id="3.20.20.30">
    <property type="entry name" value="Luciferase-like domain"/>
    <property type="match status" value="1"/>
</dbReference>
<keyword evidence="4" id="KW-1185">Reference proteome</keyword>
<dbReference type="RefSeq" id="WP_283713071.1">
    <property type="nucleotide sequence ID" value="NZ_JASJEW010000002.1"/>
</dbReference>
<accession>A0ABT6ZLM6</accession>
<keyword evidence="3" id="KW-0560">Oxidoreductase</keyword>
<dbReference type="InterPro" id="IPR011251">
    <property type="entry name" value="Luciferase-like_dom"/>
</dbReference>
<feature type="domain" description="Luciferase-like" evidence="2">
    <location>
        <begin position="19"/>
        <end position="314"/>
    </location>
</feature>
<comment type="caution">
    <text evidence="3">The sequence shown here is derived from an EMBL/GenBank/DDBJ whole genome shotgun (WGS) entry which is preliminary data.</text>
</comment>
<dbReference type="PANTHER" id="PTHR30137">
    <property type="entry name" value="LUCIFERASE-LIKE MONOOXYGENASE"/>
    <property type="match status" value="1"/>
</dbReference>
<dbReference type="SUPFAM" id="SSF51679">
    <property type="entry name" value="Bacterial luciferase-like"/>
    <property type="match status" value="1"/>
</dbReference>
<sequence>MKLSVLNLVPLRAECWFGDALSSMVRLAQGVEALGYGRYWVAEHHNTRKFASSATALLVQDVLSKTSTIRVGAGGIMLPDHAPCLVAEDFGTLAALYPGRVDLGVGRAPGTDPRTAHAIRGGRDACDKFPQDVQELLGYFAGTEPVHAYPAENRDVPVCVLGASTLSAHLAATLGLPFAFAAHIAPQQMVSASVVYHAEFRPSGRLSAPYLILSMNGIVAETDAEAERLSTTQVMSCIDAMRGEQWPLQPPMGTPETVLERAVPPEGAPSHGSSASVNRDALLNQYRQALKPLMAESLIGSPDTVREQCRALRRRVEFDELMVSTLVYDEAAQLESYRLLMETLG</sequence>
<evidence type="ECO:0000256" key="1">
    <source>
        <dbReference type="ARBA" id="ARBA00007789"/>
    </source>
</evidence>
<protein>
    <submittedName>
        <fullName evidence="3">LLM class flavin-dependent oxidoreductase</fullName>
        <ecNumber evidence="3">1.-.-.-</ecNumber>
    </submittedName>
</protein>
<dbReference type="EC" id="1.-.-.-" evidence="3"/>
<evidence type="ECO:0000313" key="4">
    <source>
        <dbReference type="Proteomes" id="UP001431693"/>
    </source>
</evidence>
<evidence type="ECO:0000259" key="2">
    <source>
        <dbReference type="Pfam" id="PF00296"/>
    </source>
</evidence>
<dbReference type="GO" id="GO:0016491">
    <property type="term" value="F:oxidoreductase activity"/>
    <property type="evidence" value="ECO:0007669"/>
    <property type="project" value="UniProtKB-KW"/>
</dbReference>
<proteinExistence type="predicted"/>
<dbReference type="PANTHER" id="PTHR30137:SF6">
    <property type="entry name" value="LUCIFERASE-LIKE MONOOXYGENASE"/>
    <property type="match status" value="1"/>
</dbReference>
<comment type="similarity">
    <text evidence="1">To bacterial alkanal monooxygenase alpha and beta chains.</text>
</comment>
<reference evidence="3" key="1">
    <citation type="submission" date="2023-05" db="EMBL/GenBank/DDBJ databases">
        <title>[olsenella] sp. nov., isolated from a pig farm feces dump.</title>
        <authorList>
            <person name="Chang Y.-H."/>
        </authorList>
    </citation>
    <scope>NUCLEOTIDE SEQUENCE</scope>
    <source>
        <strain evidence="3">YH-ols2217</strain>
    </source>
</reference>
<name>A0ABT6ZLM6_9ACTN</name>
<dbReference type="NCBIfam" id="TIGR03558">
    <property type="entry name" value="oxido_grp_1"/>
    <property type="match status" value="1"/>
</dbReference>
<dbReference type="Pfam" id="PF00296">
    <property type="entry name" value="Bac_luciferase"/>
    <property type="match status" value="1"/>
</dbReference>
<dbReference type="EMBL" id="JASJEX010000003">
    <property type="protein sequence ID" value="MDJ1129951.1"/>
    <property type="molecule type" value="Genomic_DNA"/>
</dbReference>
<dbReference type="Proteomes" id="UP001431693">
    <property type="component" value="Unassembled WGS sequence"/>
</dbReference>
<dbReference type="InterPro" id="IPR036661">
    <property type="entry name" value="Luciferase-like_sf"/>
</dbReference>
<dbReference type="InterPro" id="IPR019949">
    <property type="entry name" value="CmoO-like"/>
</dbReference>